<comment type="similarity">
    <text evidence="1">Belongs to the peptidase M16 family.</text>
</comment>
<dbReference type="InterPro" id="IPR011249">
    <property type="entry name" value="Metalloenz_LuxS/M16"/>
</dbReference>
<dbReference type="InterPro" id="IPR007863">
    <property type="entry name" value="Peptidase_M16_C"/>
</dbReference>
<keyword evidence="6" id="KW-1185">Reference proteome</keyword>
<evidence type="ECO:0000259" key="3">
    <source>
        <dbReference type="Pfam" id="PF05193"/>
    </source>
</evidence>
<feature type="domain" description="Peptidase M16 N-terminal" evidence="2">
    <location>
        <begin position="492"/>
        <end position="621"/>
    </location>
</feature>
<evidence type="ECO:0000313" key="5">
    <source>
        <dbReference type="EMBL" id="KST68853.1"/>
    </source>
</evidence>
<dbReference type="PANTHER" id="PTHR11851:SF49">
    <property type="entry name" value="MITOCHONDRIAL-PROCESSING PEPTIDASE SUBUNIT ALPHA"/>
    <property type="match status" value="1"/>
</dbReference>
<sequence length="894" mass="100361">MTEKVKKTVLDNGLTVLTKEVHTAPVVTVQIWYKVGSRNEEPGVSGITHQLEHMMFKGTKNRPIQFGKLFSALGSDSNAFTSYDLTAYYSTAERDKLEALLILEADRMQNALMSEESLASEKKVVISELQGYENDPEYRLERSVMQQAFPNHPYGLPVGGTEADVEKFTIEQIEDYYHQYYSPNNAVLVIAGDFDTPEVLGRVKEIYSKIPQHVNQDYLDLEFENQENSTSNSKTFISENSGVPPKKILLREPGATGLLKVVYPLVDINHPDVPVLDVLDYILTEGRNSRLEQRLIETGIATDLESTVVNLIDTGWYELLITADPEQDLSKIDFLLTDTIAKLSEREATPQELKRAKAQLEAAIILDNRDITSQAMQLANDEIVAGDYNYMDYYLEAIKRVSATDVQLVAQKYFQQTQRTVGFFEPTQTLLQNRSTGKYNTHKSTKLTEQFSHQKVVEFADVVKYLPPLNGINISLASQLPEEFTLRNGLKVLLLADNSTPTITLAGYIKAGSEFDPENMSGLASLVAENLVNGTKTKDALTIAKILDDNGASLDFQAFREGVQIQGDSLANDSDVLLRTLGDILQNPIFPQKELQLSFQQALVGLKQESDEPTEVAKKTFVQSIYPKEHPLHAFPTVESLQQIQQKDVIEFKQKYYRPDRTILVMVGNFVPEEMRSLIVTELGDWETEGEAPIVEYPDISAPQKIINLNPVVPGKTQSITYIGNTTIKRQDPQYYAAIVLNQILGGDTLSSRLGTEIRDRQGLTYGIYSSFLARKNFGTFLIEMQTNPENAKDAIAKTLQVLEEVHQKGVTQKELETAKRNSIGNYNVSLANPEELAHRILKNEIYDLDKEELRTYIEKINAVNLTEVNQAARNLIQPDKIVIVTAGPEIIED</sequence>
<dbReference type="AlphaFoldDB" id="A0A0V7ZUP3"/>
<dbReference type="EMBL" id="LMTZ01000077">
    <property type="protein sequence ID" value="KST68190.1"/>
    <property type="molecule type" value="Genomic_DNA"/>
</dbReference>
<evidence type="ECO:0000256" key="1">
    <source>
        <dbReference type="ARBA" id="ARBA00007261"/>
    </source>
</evidence>
<gene>
    <name evidence="4" type="ORF">BC008_32740</name>
    <name evidence="5" type="ORF">BC008_34425</name>
</gene>
<accession>A0A0V7ZUP3</accession>
<feature type="domain" description="Peptidase M16 C-terminal" evidence="3">
    <location>
        <begin position="644"/>
        <end position="822"/>
    </location>
</feature>
<dbReference type="EMBL" id="LMTZ01000045">
    <property type="protein sequence ID" value="KST68853.1"/>
    <property type="molecule type" value="Genomic_DNA"/>
</dbReference>
<organism evidence="4 6">
    <name type="scientific">Mastigocoleus testarum BC008</name>
    <dbReference type="NCBI Taxonomy" id="371196"/>
    <lineage>
        <taxon>Bacteria</taxon>
        <taxon>Bacillati</taxon>
        <taxon>Cyanobacteriota</taxon>
        <taxon>Cyanophyceae</taxon>
        <taxon>Nostocales</taxon>
        <taxon>Hapalosiphonaceae</taxon>
        <taxon>Mastigocoleus</taxon>
    </lineage>
</organism>
<feature type="domain" description="Peptidase M16 C-terminal" evidence="3">
    <location>
        <begin position="167"/>
        <end position="360"/>
    </location>
</feature>
<dbReference type="Gene3D" id="3.30.830.10">
    <property type="entry name" value="Metalloenzyme, LuxS/M16 peptidase-like"/>
    <property type="match status" value="4"/>
</dbReference>
<reference evidence="4 6" key="1">
    <citation type="journal article" date="2015" name="Genome Announc.">
        <title>Draft Genome of the Euendolithic (true boring) Cyanobacterium Mastigocoleus testarum strain BC008.</title>
        <authorList>
            <person name="Guida B.S."/>
            <person name="Garcia-Pichel F."/>
        </authorList>
    </citation>
    <scope>NUCLEOTIDE SEQUENCE [LARGE SCALE GENOMIC DNA]</scope>
    <source>
        <strain evidence="4 6">BC008</strain>
    </source>
</reference>
<dbReference type="Pfam" id="PF05193">
    <property type="entry name" value="Peptidase_M16_C"/>
    <property type="match status" value="2"/>
</dbReference>
<dbReference type="GO" id="GO:0046872">
    <property type="term" value="F:metal ion binding"/>
    <property type="evidence" value="ECO:0007669"/>
    <property type="project" value="InterPro"/>
</dbReference>
<proteinExistence type="inferred from homology"/>
<dbReference type="SUPFAM" id="SSF63411">
    <property type="entry name" value="LuxS/MPP-like metallohydrolase"/>
    <property type="match status" value="4"/>
</dbReference>
<evidence type="ECO:0000259" key="2">
    <source>
        <dbReference type="Pfam" id="PF00675"/>
    </source>
</evidence>
<comment type="caution">
    <text evidence="4">The sequence shown here is derived from an EMBL/GenBank/DDBJ whole genome shotgun (WGS) entry which is preliminary data.</text>
</comment>
<dbReference type="Pfam" id="PF00675">
    <property type="entry name" value="Peptidase_M16"/>
    <property type="match status" value="2"/>
</dbReference>
<dbReference type="InterPro" id="IPR011765">
    <property type="entry name" value="Pept_M16_N"/>
</dbReference>
<dbReference type="InterPro" id="IPR050361">
    <property type="entry name" value="MPP/UQCRC_Complex"/>
</dbReference>
<dbReference type="Proteomes" id="UP000053372">
    <property type="component" value="Unassembled WGS sequence"/>
</dbReference>
<protein>
    <submittedName>
        <fullName evidence="4">Peptidase M16</fullName>
    </submittedName>
</protein>
<dbReference type="RefSeq" id="WP_058183443.1">
    <property type="nucleotide sequence ID" value="NZ_LMTZ01000045.1"/>
</dbReference>
<evidence type="ECO:0000313" key="6">
    <source>
        <dbReference type="Proteomes" id="UP000053372"/>
    </source>
</evidence>
<evidence type="ECO:0000313" key="4">
    <source>
        <dbReference type="EMBL" id="KST68190.1"/>
    </source>
</evidence>
<dbReference type="PANTHER" id="PTHR11851">
    <property type="entry name" value="METALLOPROTEASE"/>
    <property type="match status" value="1"/>
</dbReference>
<name>A0A0V7ZUP3_9CYAN</name>
<feature type="domain" description="Peptidase M16 N-terminal" evidence="2">
    <location>
        <begin position="16"/>
        <end position="161"/>
    </location>
</feature>